<dbReference type="Proteomes" id="UP000699462">
    <property type="component" value="Unassembled WGS sequence"/>
</dbReference>
<evidence type="ECO:0000256" key="4">
    <source>
        <dbReference type="ARBA" id="ARBA00022741"/>
    </source>
</evidence>
<name>A0A8T0DGH5_9TREM</name>
<dbReference type="AlphaFoldDB" id="A0A8T0DGH5"/>
<dbReference type="InterPro" id="IPR002300">
    <property type="entry name" value="aa-tRNA-synth_Ia"/>
</dbReference>
<dbReference type="FunFam" id="3.90.740.10:FF:000001">
    <property type="entry name" value="Leucine--tRNA ligase, cytoplasmic"/>
    <property type="match status" value="1"/>
</dbReference>
<evidence type="ECO:0000259" key="13">
    <source>
        <dbReference type="Pfam" id="PF24810"/>
    </source>
</evidence>
<evidence type="ECO:0000256" key="3">
    <source>
        <dbReference type="ARBA" id="ARBA00022598"/>
    </source>
</evidence>
<dbReference type="InterPro" id="IPR054509">
    <property type="entry name" value="LARS1_ULD"/>
</dbReference>
<dbReference type="InterPro" id="IPR055416">
    <property type="entry name" value="RBD_LARS1"/>
</dbReference>
<evidence type="ECO:0000256" key="7">
    <source>
        <dbReference type="ARBA" id="ARBA00023146"/>
    </source>
</evidence>
<keyword evidence="6 9" id="KW-0648">Protein biosynthesis</keyword>
<evidence type="ECO:0000256" key="1">
    <source>
        <dbReference type="ARBA" id="ARBA00005594"/>
    </source>
</evidence>
<sequence>MSRKGTAKLEELLQIEREVQTLWEKEKAFEADAIKDSEYRCGLTDNSFLDSIKEKFFATFPYPYMNGRLHLGHTFSLLKCEFAIGFSRLQGRHTLWPFGFHCTGTPIRASADKLVRECDQYGCPPAFPSVEVGGVHETTGKNELGADLSKSKKSKAAAKSGGSKFQWQIMESLGVNQDEIPKFKDPSYWLKFFPHEAVSDLRRLGVKVDWRRSFITTEANPFYDSFVRWQFLRLRELGKIQYGKRYTIFSPKDNQPCMDHERSIGEGVGPQEYTLIKLLVVGDVPIQLKSIDRQKEPIYLTAATLRPETMYGQTNCWLHPDIDYVAVRSIREACILICTERAAMNMAYQVFPLFFLDFICASWFYHSMVVDILYPDQPGKLDVVARLKGSHLLGLKVNAPLSLYSDGVYTLPMLSIRPNKGTGVVTSVPSDAPDDWAALRDLRKKQALREKYGISEEKVLPFEPLEIIETPGIGNLAAVIIVDQMKIQSQNDTEKLQEAKEKVYRVGFYDGIMLVGDYKGCKVQSVKKKVQNYLLEQGQAIIYYEPERLVVSRSGDEAVVALCDQWYLDYGEEKWREVTKKALTQLSVIDEVRRGFEATLDWLHEHACSRTYGLGTRLPWDNQWLIESLSDSTIYMAYYTVAHLLQEGDLSGLKLGPLGIRPEHMTPEVWDYVYLGKGDPGQIIAEQYQSSLTIPILERLREEFLFWYPVDLRSTGKDLIPNHLTYFLYNHTAIWEHEPKLWPRAVLANGHLLLNSAKASVRLALADAGDSLDDANVKEDMAEAGLLRLYSLLDWITQTLKLVGSPIDSGLRTGPERIHADLIFKNDMIRIVELATKFYEAHQYKEVLKTVFYEFQASRDRYREVSQGSMHRDLICEYILLQTVLLSPICSHVCEHIWRNLLHEKHSIFRTKWPKVTQSADALLTSQGRYVDDTAHQFRLQLAQHLSSKAFKAIKAGGSATNEPKLPPSEADVWVVKEYPPWQALILEVMRAHLSPDGQSLADNATVAQALRPHLKGMGKMAKRAMPFAQLVRERFEARGARALQPELEVNEFEVLEANKSYLAATLGFRSHECLKIRYANETEESRILDVVSPLNPVIEFREPPPSVAVNFINPDVGSGLFSLSGVPVCDGDCSVELVSRLLHTCRISMPNSKPLQNLSLYRFVNPDSDPFTVPPYSIDCLRPIGPSDRFVVDPKTSNVMLNVSGTVVSVGDRFVYRSESNLPNGYS</sequence>
<evidence type="ECO:0000313" key="15">
    <source>
        <dbReference type="Proteomes" id="UP000699462"/>
    </source>
</evidence>
<evidence type="ECO:0000256" key="8">
    <source>
        <dbReference type="ARBA" id="ARBA00030520"/>
    </source>
</evidence>
<comment type="caution">
    <text evidence="14">The sequence shown here is derived from an EMBL/GenBank/DDBJ whole genome shotgun (WGS) entry which is preliminary data.</text>
</comment>
<keyword evidence="15" id="KW-1185">Reference proteome</keyword>
<evidence type="ECO:0000259" key="10">
    <source>
        <dbReference type="Pfam" id="PF00133"/>
    </source>
</evidence>
<keyword evidence="4 9" id="KW-0547">Nucleotide-binding</keyword>
<feature type="domain" description="Leucine--tRNA ligase ubiquitin-like" evidence="12">
    <location>
        <begin position="1105"/>
        <end position="1219"/>
    </location>
</feature>
<dbReference type="InterPro" id="IPR001412">
    <property type="entry name" value="aa-tRNA-synth_I_CS"/>
</dbReference>
<dbReference type="OrthoDB" id="10249672at2759"/>
<dbReference type="Gene3D" id="3.40.50.620">
    <property type="entry name" value="HUPs"/>
    <property type="match status" value="1"/>
</dbReference>
<dbReference type="Pfam" id="PF24810">
    <property type="entry name" value="RBD_LARS1"/>
    <property type="match status" value="1"/>
</dbReference>
<dbReference type="SUPFAM" id="SSF52374">
    <property type="entry name" value="Nucleotidylyl transferase"/>
    <property type="match status" value="1"/>
</dbReference>
<keyword evidence="5 9" id="KW-0067">ATP-binding</keyword>
<dbReference type="PROSITE" id="PS00178">
    <property type="entry name" value="AA_TRNA_LIGASE_I"/>
    <property type="match status" value="1"/>
</dbReference>
<evidence type="ECO:0000259" key="11">
    <source>
        <dbReference type="Pfam" id="PF08264"/>
    </source>
</evidence>
<feature type="domain" description="Aminoacyl-tRNA synthetase class Ia" evidence="10">
    <location>
        <begin position="53"/>
        <end position="114"/>
    </location>
</feature>
<keyword evidence="3 9" id="KW-0436">Ligase</keyword>
<dbReference type="GO" id="GO:0006429">
    <property type="term" value="P:leucyl-tRNA aminoacylation"/>
    <property type="evidence" value="ECO:0007669"/>
    <property type="project" value="InterPro"/>
</dbReference>
<dbReference type="SUPFAM" id="SSF47323">
    <property type="entry name" value="Anticodon-binding domain of a subclass of class I aminoacyl-tRNA synthetases"/>
    <property type="match status" value="1"/>
</dbReference>
<dbReference type="PANTHER" id="PTHR45794:SF1">
    <property type="entry name" value="LEUCINE--TRNA LIGASE, CYTOPLASMIC"/>
    <property type="match status" value="1"/>
</dbReference>
<organism evidence="14 15">
    <name type="scientific">Paragonimus westermani</name>
    <dbReference type="NCBI Taxonomy" id="34504"/>
    <lineage>
        <taxon>Eukaryota</taxon>
        <taxon>Metazoa</taxon>
        <taxon>Spiralia</taxon>
        <taxon>Lophotrochozoa</taxon>
        <taxon>Platyhelminthes</taxon>
        <taxon>Trematoda</taxon>
        <taxon>Digenea</taxon>
        <taxon>Plagiorchiida</taxon>
        <taxon>Troglotremata</taxon>
        <taxon>Troglotrematidae</taxon>
        <taxon>Paragonimus</taxon>
    </lineage>
</organism>
<dbReference type="Gene3D" id="1.10.730.10">
    <property type="entry name" value="Isoleucyl-tRNA Synthetase, Domain 1"/>
    <property type="match status" value="1"/>
</dbReference>
<evidence type="ECO:0000256" key="6">
    <source>
        <dbReference type="ARBA" id="ARBA00022917"/>
    </source>
</evidence>
<evidence type="ECO:0000256" key="2">
    <source>
        <dbReference type="ARBA" id="ARBA00013164"/>
    </source>
</evidence>
<feature type="domain" description="Leucine--tRNA ligase RagD-binding" evidence="13">
    <location>
        <begin position="975"/>
        <end position="1048"/>
    </location>
</feature>
<evidence type="ECO:0000259" key="12">
    <source>
        <dbReference type="Pfam" id="PF22947"/>
    </source>
</evidence>
<proteinExistence type="inferred from homology"/>
<dbReference type="Gene3D" id="3.90.740.10">
    <property type="entry name" value="Valyl/Leucyl/Isoleucyl-tRNA synthetase, editing domain"/>
    <property type="match status" value="1"/>
</dbReference>
<dbReference type="InterPro" id="IPR004493">
    <property type="entry name" value="Leu-tRNA-synth_Ia_arc/euk"/>
</dbReference>
<dbReference type="EMBL" id="JTDF01005963">
    <property type="protein sequence ID" value="KAF8565857.1"/>
    <property type="molecule type" value="Genomic_DNA"/>
</dbReference>
<evidence type="ECO:0000256" key="9">
    <source>
        <dbReference type="RuleBase" id="RU363035"/>
    </source>
</evidence>
<dbReference type="Pfam" id="PF08264">
    <property type="entry name" value="Anticodon_1"/>
    <property type="match status" value="1"/>
</dbReference>
<dbReference type="GO" id="GO:0002161">
    <property type="term" value="F:aminoacyl-tRNA deacylase activity"/>
    <property type="evidence" value="ECO:0007669"/>
    <property type="project" value="InterPro"/>
</dbReference>
<dbReference type="InterPro" id="IPR009008">
    <property type="entry name" value="Val/Leu/Ile-tRNA-synth_edit"/>
</dbReference>
<dbReference type="EC" id="6.1.1.4" evidence="2"/>
<comment type="similarity">
    <text evidence="1 9">Belongs to the class-I aminoacyl-tRNA synthetase family.</text>
</comment>
<keyword evidence="7 9" id="KW-0030">Aminoacyl-tRNA synthetase</keyword>
<gene>
    <name evidence="14" type="ORF">P879_03638</name>
</gene>
<protein>
    <recommendedName>
        <fullName evidence="2">leucine--tRNA ligase</fullName>
        <ecNumber evidence="2">6.1.1.4</ecNumber>
    </recommendedName>
    <alternativeName>
        <fullName evidence="8">Leucyl-tRNA synthetase</fullName>
    </alternativeName>
</protein>
<dbReference type="InterPro" id="IPR013155">
    <property type="entry name" value="M/V/L/I-tRNA-synth_anticd-bd"/>
</dbReference>
<dbReference type="PANTHER" id="PTHR45794">
    <property type="entry name" value="LEUCYL-TRNA SYNTHETASE"/>
    <property type="match status" value="1"/>
</dbReference>
<dbReference type="GO" id="GO:0004823">
    <property type="term" value="F:leucine-tRNA ligase activity"/>
    <property type="evidence" value="ECO:0007669"/>
    <property type="project" value="UniProtKB-EC"/>
</dbReference>
<dbReference type="InterPro" id="IPR009080">
    <property type="entry name" value="tRNAsynth_Ia_anticodon-bd"/>
</dbReference>
<dbReference type="InterPro" id="IPR014729">
    <property type="entry name" value="Rossmann-like_a/b/a_fold"/>
</dbReference>
<evidence type="ECO:0000313" key="14">
    <source>
        <dbReference type="EMBL" id="KAF8565857.1"/>
    </source>
</evidence>
<dbReference type="GO" id="GO:0005524">
    <property type="term" value="F:ATP binding"/>
    <property type="evidence" value="ECO:0007669"/>
    <property type="project" value="UniProtKB-KW"/>
</dbReference>
<dbReference type="NCBIfam" id="TIGR00395">
    <property type="entry name" value="leuS_arch"/>
    <property type="match status" value="1"/>
</dbReference>
<dbReference type="SUPFAM" id="SSF50677">
    <property type="entry name" value="ValRS/IleRS/LeuRS editing domain"/>
    <property type="match status" value="1"/>
</dbReference>
<reference evidence="14 15" key="1">
    <citation type="submission" date="2019-07" db="EMBL/GenBank/DDBJ databases">
        <title>Annotation for the trematode Paragonimus westermani.</title>
        <authorList>
            <person name="Choi Y.-J."/>
        </authorList>
    </citation>
    <scope>NUCLEOTIDE SEQUENCE [LARGE SCALE GENOMIC DNA]</scope>
    <source>
        <strain evidence="14">180907_Pwestermani</strain>
    </source>
</reference>
<feature type="domain" description="Methionyl/Valyl/Leucyl/Isoleucyl-tRNA synthetase anticodon-binding" evidence="11">
    <location>
        <begin position="830"/>
        <end position="930"/>
    </location>
</feature>
<dbReference type="Pfam" id="PF00133">
    <property type="entry name" value="tRNA-synt_1"/>
    <property type="match status" value="1"/>
</dbReference>
<accession>A0A8T0DGH5</accession>
<dbReference type="Pfam" id="PF22947">
    <property type="entry name" value="ULD_3"/>
    <property type="match status" value="1"/>
</dbReference>
<evidence type="ECO:0000256" key="5">
    <source>
        <dbReference type="ARBA" id="ARBA00022840"/>
    </source>
</evidence>